<dbReference type="InterPro" id="IPR035437">
    <property type="entry name" value="SNase_OB-fold_sf"/>
</dbReference>
<feature type="transmembrane region" description="Helical" evidence="3">
    <location>
        <begin position="12"/>
        <end position="32"/>
    </location>
</feature>
<dbReference type="SUPFAM" id="SSF50199">
    <property type="entry name" value="Staphylococcal nuclease"/>
    <property type="match status" value="1"/>
</dbReference>
<accession>A0A0F9QL03</accession>
<dbReference type="PROSITE" id="PS01284">
    <property type="entry name" value="TNASE_2"/>
    <property type="match status" value="1"/>
</dbReference>
<dbReference type="GO" id="GO:0010212">
    <property type="term" value="P:response to ionizing radiation"/>
    <property type="evidence" value="ECO:0007669"/>
    <property type="project" value="TreeGrafter"/>
</dbReference>
<feature type="domain" description="TNase-like" evidence="4">
    <location>
        <begin position="34"/>
        <end position="130"/>
    </location>
</feature>
<evidence type="ECO:0000256" key="3">
    <source>
        <dbReference type="SAM" id="Phobius"/>
    </source>
</evidence>
<evidence type="ECO:0000256" key="2">
    <source>
        <dbReference type="SAM" id="MobiDB-lite"/>
    </source>
</evidence>
<protein>
    <recommendedName>
        <fullName evidence="4">TNase-like domain-containing protein</fullName>
    </recommendedName>
</protein>
<dbReference type="InterPro" id="IPR002071">
    <property type="entry name" value="Thermonucl_AS"/>
</dbReference>
<dbReference type="InterPro" id="IPR012340">
    <property type="entry name" value="NA-bd_OB-fold"/>
</dbReference>
<name>A0A0F9QL03_9ZZZZ</name>
<feature type="transmembrane region" description="Helical" evidence="3">
    <location>
        <begin position="187"/>
        <end position="208"/>
    </location>
</feature>
<evidence type="ECO:0000256" key="1">
    <source>
        <dbReference type="ARBA" id="ARBA00023125"/>
    </source>
</evidence>
<keyword evidence="3" id="KW-0812">Transmembrane</keyword>
<dbReference type="PANTHER" id="PTHR13356:SF0">
    <property type="entry name" value="SOSS COMPLEX SUBUNIT B HOMOLOG"/>
    <property type="match status" value="1"/>
</dbReference>
<keyword evidence="1" id="KW-0238">DNA-binding</keyword>
<dbReference type="PROSITE" id="PS50830">
    <property type="entry name" value="TNASE_3"/>
    <property type="match status" value="1"/>
</dbReference>
<dbReference type="PANTHER" id="PTHR13356">
    <property type="entry name" value="OB FOLD NUCLEIC ACID BINDING PROTEIN-RELATED"/>
    <property type="match status" value="1"/>
</dbReference>
<dbReference type="SUPFAM" id="SSF50249">
    <property type="entry name" value="Nucleic acid-binding proteins"/>
    <property type="match status" value="1"/>
</dbReference>
<keyword evidence="3" id="KW-1133">Transmembrane helix</keyword>
<proteinExistence type="predicted"/>
<dbReference type="Pfam" id="PF00565">
    <property type="entry name" value="SNase"/>
    <property type="match status" value="1"/>
</dbReference>
<reference evidence="5" key="1">
    <citation type="journal article" date="2015" name="Nature">
        <title>Complex archaea that bridge the gap between prokaryotes and eukaryotes.</title>
        <authorList>
            <person name="Spang A."/>
            <person name="Saw J.H."/>
            <person name="Jorgensen S.L."/>
            <person name="Zaremba-Niedzwiedzka K."/>
            <person name="Martijn J."/>
            <person name="Lind A.E."/>
            <person name="van Eijk R."/>
            <person name="Schleper C."/>
            <person name="Guy L."/>
            <person name="Ettema T.J."/>
        </authorList>
    </citation>
    <scope>NUCLEOTIDE SEQUENCE</scope>
</reference>
<feature type="compositionally biased region" description="Pro residues" evidence="2">
    <location>
        <begin position="154"/>
        <end position="171"/>
    </location>
</feature>
<keyword evidence="3" id="KW-0472">Membrane</keyword>
<dbReference type="InterPro" id="IPR016071">
    <property type="entry name" value="Staphylococal_nuclease_OB-fold"/>
</dbReference>
<dbReference type="SMART" id="SM00318">
    <property type="entry name" value="SNc"/>
    <property type="match status" value="1"/>
</dbReference>
<dbReference type="GO" id="GO:0004518">
    <property type="term" value="F:nuclease activity"/>
    <property type="evidence" value="ECO:0007669"/>
    <property type="project" value="InterPro"/>
</dbReference>
<feature type="region of interest" description="Disordered" evidence="2">
    <location>
        <begin position="151"/>
        <end position="179"/>
    </location>
</feature>
<sequence length="356" mass="39329">MSKKGNHTNLVVLSISFIIISLNFFIIAGYSWEIDSTGTVYNIVDGDTIDVTSVGRIRLADIDCPESGESGGVEATQYISSLIYQKEVYVDVDDVSGTDPYGRVVAVIYVYYDDTRLKNVNKAMVAAGHADIWDFDNNEFNPYSWTLYVNYQSNPPPDPSPPDDPLPPDPVLPDDSSPQLSPKGVDYVWLGVGGTIITIGAITGTYALKSKKKLKPKLRNVKNVLFKKPRSNPKPQYTKTVSNTKGISLKDSKTLIKDITPSLSNLYISGKVEKINDVRDFVRKDGSHGRVGSFSISDETGTIKIVLWDNNCSLLSQNNIAVGKQVKIVNVYSKINSIYGKNDLEIHFGKFSKLEI</sequence>
<dbReference type="EMBL" id="LAZR01001531">
    <property type="protein sequence ID" value="KKN43149.1"/>
    <property type="molecule type" value="Genomic_DNA"/>
</dbReference>
<gene>
    <name evidence="5" type="ORF">LCGC14_0705950</name>
</gene>
<comment type="caution">
    <text evidence="5">The sequence shown here is derived from an EMBL/GenBank/DDBJ whole genome shotgun (WGS) entry which is preliminary data.</text>
</comment>
<dbReference type="Gene3D" id="2.40.50.140">
    <property type="entry name" value="Nucleic acid-binding proteins"/>
    <property type="match status" value="1"/>
</dbReference>
<dbReference type="GO" id="GO:0000724">
    <property type="term" value="P:double-strand break repair via homologous recombination"/>
    <property type="evidence" value="ECO:0007669"/>
    <property type="project" value="TreeGrafter"/>
</dbReference>
<dbReference type="AlphaFoldDB" id="A0A0F9QL03"/>
<dbReference type="GO" id="GO:0003677">
    <property type="term" value="F:DNA binding"/>
    <property type="evidence" value="ECO:0007669"/>
    <property type="project" value="UniProtKB-KW"/>
</dbReference>
<organism evidence="5">
    <name type="scientific">marine sediment metagenome</name>
    <dbReference type="NCBI Taxonomy" id="412755"/>
    <lineage>
        <taxon>unclassified sequences</taxon>
        <taxon>metagenomes</taxon>
        <taxon>ecological metagenomes</taxon>
    </lineage>
</organism>
<evidence type="ECO:0000259" key="4">
    <source>
        <dbReference type="PROSITE" id="PS50830"/>
    </source>
</evidence>
<dbReference type="CDD" id="cd04491">
    <property type="entry name" value="SoSSB_OBF"/>
    <property type="match status" value="1"/>
</dbReference>
<evidence type="ECO:0000313" key="5">
    <source>
        <dbReference type="EMBL" id="KKN43149.1"/>
    </source>
</evidence>
<dbReference type="Gene3D" id="2.40.50.90">
    <property type="match status" value="1"/>
</dbReference>
<dbReference type="InterPro" id="IPR051231">
    <property type="entry name" value="SOSS-B"/>
</dbReference>